<dbReference type="GO" id="GO:0033539">
    <property type="term" value="P:fatty acid beta-oxidation using acyl-CoA dehydrogenase"/>
    <property type="evidence" value="ECO:0007669"/>
    <property type="project" value="TreeGrafter"/>
</dbReference>
<evidence type="ECO:0000256" key="1">
    <source>
        <dbReference type="ARBA" id="ARBA00023002"/>
    </source>
</evidence>
<reference evidence="2" key="1">
    <citation type="submission" date="2021-07" db="EMBL/GenBank/DDBJ databases">
        <authorList>
            <person name="Branca A.L. A."/>
        </authorList>
    </citation>
    <scope>NUCLEOTIDE SEQUENCE</scope>
</reference>
<dbReference type="InterPro" id="IPR036250">
    <property type="entry name" value="AcylCo_DH-like_C"/>
</dbReference>
<dbReference type="InterPro" id="IPR009100">
    <property type="entry name" value="AcylCoA_DH/oxidase_NM_dom_sf"/>
</dbReference>
<evidence type="ECO:0000313" key="2">
    <source>
        <dbReference type="EMBL" id="CAG7941204.1"/>
    </source>
</evidence>
<evidence type="ECO:0000313" key="3">
    <source>
        <dbReference type="Proteomes" id="UP001153618"/>
    </source>
</evidence>
<dbReference type="Gene3D" id="1.20.140.10">
    <property type="entry name" value="Butyryl-CoA Dehydrogenase, subunit A, domain 3"/>
    <property type="match status" value="1"/>
</dbReference>
<dbReference type="SUPFAM" id="SSF47203">
    <property type="entry name" value="Acyl-CoA dehydrogenase C-terminal domain-like"/>
    <property type="match status" value="1"/>
</dbReference>
<dbReference type="InterPro" id="IPR046373">
    <property type="entry name" value="Acyl-CoA_Oxase/DH_mid-dom_sf"/>
</dbReference>
<gene>
    <name evidence="2" type="ORF">POLS_LOCUS188</name>
</gene>
<dbReference type="AlphaFoldDB" id="A0A9W4MHZ3"/>
<dbReference type="GO" id="GO:0003995">
    <property type="term" value="F:acyl-CoA dehydrogenase activity"/>
    <property type="evidence" value="ECO:0007669"/>
    <property type="project" value="TreeGrafter"/>
</dbReference>
<dbReference type="InterPro" id="IPR050741">
    <property type="entry name" value="Acyl-CoA_dehydrogenase"/>
</dbReference>
<comment type="caution">
    <text evidence="2">The sequence shown here is derived from an EMBL/GenBank/DDBJ whole genome shotgun (WGS) entry which is preliminary data.</text>
</comment>
<name>A0A9W4MHZ3_PENOL</name>
<dbReference type="GO" id="GO:0005737">
    <property type="term" value="C:cytoplasm"/>
    <property type="evidence" value="ECO:0007669"/>
    <property type="project" value="TreeGrafter"/>
</dbReference>
<protein>
    <submittedName>
        <fullName evidence="2">Uncharacterized protein</fullName>
    </submittedName>
</protein>
<dbReference type="PANTHER" id="PTHR48083">
    <property type="entry name" value="MEDIUM-CHAIN SPECIFIC ACYL-COA DEHYDROGENASE, MITOCHONDRIAL-RELATED"/>
    <property type="match status" value="1"/>
</dbReference>
<keyword evidence="3" id="KW-1185">Reference proteome</keyword>
<keyword evidence="1" id="KW-0560">Oxidoreductase</keyword>
<dbReference type="PANTHER" id="PTHR48083:SF28">
    <property type="entry name" value="ACYL-COA DEHYDROGENASE FAMILY PROTEIN (AFU_ORTHOLOGUE AFUA_6G10880)-RELATED"/>
    <property type="match status" value="1"/>
</dbReference>
<dbReference type="Proteomes" id="UP001153618">
    <property type="component" value="Unassembled WGS sequence"/>
</dbReference>
<organism evidence="2 3">
    <name type="scientific">Penicillium olsonii</name>
    <dbReference type="NCBI Taxonomy" id="99116"/>
    <lineage>
        <taxon>Eukaryota</taxon>
        <taxon>Fungi</taxon>
        <taxon>Dikarya</taxon>
        <taxon>Ascomycota</taxon>
        <taxon>Pezizomycotina</taxon>
        <taxon>Eurotiomycetes</taxon>
        <taxon>Eurotiomycetidae</taxon>
        <taxon>Eurotiales</taxon>
        <taxon>Aspergillaceae</taxon>
        <taxon>Penicillium</taxon>
    </lineage>
</organism>
<sequence length="97" mass="10935">MYADYFLTLARTSGGDFTLFVVPRSENVSLRPIEMCGSSCAGTAFVEFDEVQVPVTLRVGEEGNGLSYIMSNFNHERLFISFQSLRCARMCLEDSFR</sequence>
<proteinExistence type="predicted"/>
<dbReference type="SUPFAM" id="SSF56645">
    <property type="entry name" value="Acyl-CoA dehydrogenase NM domain-like"/>
    <property type="match status" value="1"/>
</dbReference>
<accession>A0A9W4MHZ3</accession>
<dbReference type="OrthoDB" id="10254877at2759"/>
<dbReference type="EMBL" id="CAJVOS010000006">
    <property type="protein sequence ID" value="CAG7941204.1"/>
    <property type="molecule type" value="Genomic_DNA"/>
</dbReference>
<dbReference type="Gene3D" id="2.40.110.10">
    <property type="entry name" value="Butyryl-CoA Dehydrogenase, subunit A, domain 2"/>
    <property type="match status" value="1"/>
</dbReference>